<feature type="region of interest" description="Disordered" evidence="1">
    <location>
        <begin position="1"/>
        <end position="71"/>
    </location>
</feature>
<proteinExistence type="predicted"/>
<reference evidence="2" key="1">
    <citation type="journal article" date="2021" name="bioRxiv">
        <title>Whole Genome Assembly and Annotation of Northern Wild Rice, Zizania palustris L., Supports a Whole Genome Duplication in the Zizania Genus.</title>
        <authorList>
            <person name="Haas M."/>
            <person name="Kono T."/>
            <person name="Macchietto M."/>
            <person name="Millas R."/>
            <person name="McGilp L."/>
            <person name="Shao M."/>
            <person name="Duquette J."/>
            <person name="Hirsch C.N."/>
            <person name="Kimball J."/>
        </authorList>
    </citation>
    <scope>NUCLEOTIDE SEQUENCE</scope>
    <source>
        <tissue evidence="2">Fresh leaf tissue</tissue>
    </source>
</reference>
<feature type="compositionally biased region" description="Basic and acidic residues" evidence="1">
    <location>
        <begin position="12"/>
        <end position="22"/>
    </location>
</feature>
<protein>
    <submittedName>
        <fullName evidence="2">Uncharacterized protein</fullName>
    </submittedName>
</protein>
<reference evidence="2" key="2">
    <citation type="submission" date="2021-02" db="EMBL/GenBank/DDBJ databases">
        <authorList>
            <person name="Kimball J.A."/>
            <person name="Haas M.W."/>
            <person name="Macchietto M."/>
            <person name="Kono T."/>
            <person name="Duquette J."/>
            <person name="Shao M."/>
        </authorList>
    </citation>
    <scope>NUCLEOTIDE SEQUENCE</scope>
    <source>
        <tissue evidence="2">Fresh leaf tissue</tissue>
    </source>
</reference>
<organism evidence="2 3">
    <name type="scientific">Zizania palustris</name>
    <name type="common">Northern wild rice</name>
    <dbReference type="NCBI Taxonomy" id="103762"/>
    <lineage>
        <taxon>Eukaryota</taxon>
        <taxon>Viridiplantae</taxon>
        <taxon>Streptophyta</taxon>
        <taxon>Embryophyta</taxon>
        <taxon>Tracheophyta</taxon>
        <taxon>Spermatophyta</taxon>
        <taxon>Magnoliopsida</taxon>
        <taxon>Liliopsida</taxon>
        <taxon>Poales</taxon>
        <taxon>Poaceae</taxon>
        <taxon>BOP clade</taxon>
        <taxon>Oryzoideae</taxon>
        <taxon>Oryzeae</taxon>
        <taxon>Zizaniinae</taxon>
        <taxon>Zizania</taxon>
    </lineage>
</organism>
<sequence>MDFQIYAGSSSGRERGKTREEAIPPNEMEAVRWKEIAPPSPARLATVRARRPHRRGGGYGWARKERRPSAP</sequence>
<evidence type="ECO:0000313" key="2">
    <source>
        <dbReference type="EMBL" id="KAG8060951.1"/>
    </source>
</evidence>
<comment type="caution">
    <text evidence="2">The sequence shown here is derived from an EMBL/GenBank/DDBJ whole genome shotgun (WGS) entry which is preliminary data.</text>
</comment>
<dbReference type="Proteomes" id="UP000729402">
    <property type="component" value="Unassembled WGS sequence"/>
</dbReference>
<keyword evidence="3" id="KW-1185">Reference proteome</keyword>
<evidence type="ECO:0000256" key="1">
    <source>
        <dbReference type="SAM" id="MobiDB-lite"/>
    </source>
</evidence>
<dbReference type="EMBL" id="JAAALK010000287">
    <property type="protein sequence ID" value="KAG8060951.1"/>
    <property type="molecule type" value="Genomic_DNA"/>
</dbReference>
<accession>A0A8J5SR51</accession>
<dbReference type="AlphaFoldDB" id="A0A8J5SR51"/>
<evidence type="ECO:0000313" key="3">
    <source>
        <dbReference type="Proteomes" id="UP000729402"/>
    </source>
</evidence>
<gene>
    <name evidence="2" type="ORF">GUJ93_ZPchr0002g22983</name>
</gene>
<name>A0A8J5SR51_ZIZPA</name>